<dbReference type="Gene3D" id="1.10.210.20">
    <property type="match status" value="1"/>
</dbReference>
<dbReference type="PANTHER" id="PTHR43798:SF31">
    <property type="entry name" value="AB HYDROLASE SUPERFAMILY PROTEIN YCLE"/>
    <property type="match status" value="1"/>
</dbReference>
<comment type="caution">
    <text evidence="3">The sequence shown here is derived from an EMBL/GenBank/DDBJ whole genome shotgun (WGS) entry which is preliminary data.</text>
</comment>
<name>A0ABW1A0F4_9ACTN</name>
<evidence type="ECO:0000313" key="4">
    <source>
        <dbReference type="Proteomes" id="UP001596074"/>
    </source>
</evidence>
<dbReference type="Proteomes" id="UP001596074">
    <property type="component" value="Unassembled WGS sequence"/>
</dbReference>
<proteinExistence type="predicted"/>
<evidence type="ECO:0000259" key="2">
    <source>
        <dbReference type="Pfam" id="PF00561"/>
    </source>
</evidence>
<dbReference type="InterPro" id="IPR000073">
    <property type="entry name" value="AB_hydrolase_1"/>
</dbReference>
<dbReference type="EMBL" id="JBHSON010000022">
    <property type="protein sequence ID" value="MFC5747464.1"/>
    <property type="molecule type" value="Genomic_DNA"/>
</dbReference>
<dbReference type="InterPro" id="IPR050266">
    <property type="entry name" value="AB_hydrolase_sf"/>
</dbReference>
<keyword evidence="1 3" id="KW-0378">Hydrolase</keyword>
<evidence type="ECO:0000256" key="1">
    <source>
        <dbReference type="ARBA" id="ARBA00022801"/>
    </source>
</evidence>
<sequence>MTTITLNGNPISYHETGAGDGPAVVLLPGWNEDHRMYKHVAPILARRHRVLALDWRGHGEDRAHDGDFTIDEMAGDIVAFVDALGLDQVYTVSSSHGGWAAVEAAQRLGADRAAKIALVSWKLDDPGEALLTWCDDWQREDAWEEARAGFFAYALGDSGNADVAHHVRDEMSSFGAGYWNRTGREIGASYRKWPTVADRLAALGEPRPVTHIYTLPHEAGYVRANLEFAAAHDWFVPHRLPGETHFPVLESPAAVSRILHEFFTGVDLSGAR</sequence>
<protein>
    <submittedName>
        <fullName evidence="3">Alpha/beta fold hydrolase</fullName>
    </submittedName>
</protein>
<feature type="domain" description="AB hydrolase-1" evidence="2">
    <location>
        <begin position="22"/>
        <end position="165"/>
    </location>
</feature>
<gene>
    <name evidence="3" type="ORF">ACFPZN_17680</name>
</gene>
<evidence type="ECO:0000313" key="3">
    <source>
        <dbReference type="EMBL" id="MFC5747464.1"/>
    </source>
</evidence>
<dbReference type="GO" id="GO:0016787">
    <property type="term" value="F:hydrolase activity"/>
    <property type="evidence" value="ECO:0007669"/>
    <property type="project" value="UniProtKB-KW"/>
</dbReference>
<keyword evidence="4" id="KW-1185">Reference proteome</keyword>
<dbReference type="PANTHER" id="PTHR43798">
    <property type="entry name" value="MONOACYLGLYCEROL LIPASE"/>
    <property type="match status" value="1"/>
</dbReference>
<organism evidence="3 4">
    <name type="scientific">Actinomadura rugatobispora</name>
    <dbReference type="NCBI Taxonomy" id="1994"/>
    <lineage>
        <taxon>Bacteria</taxon>
        <taxon>Bacillati</taxon>
        <taxon>Actinomycetota</taxon>
        <taxon>Actinomycetes</taxon>
        <taxon>Streptosporangiales</taxon>
        <taxon>Thermomonosporaceae</taxon>
        <taxon>Actinomadura</taxon>
    </lineage>
</organism>
<reference evidence="4" key="1">
    <citation type="journal article" date="2019" name="Int. J. Syst. Evol. Microbiol.">
        <title>The Global Catalogue of Microorganisms (GCM) 10K type strain sequencing project: providing services to taxonomists for standard genome sequencing and annotation.</title>
        <authorList>
            <consortium name="The Broad Institute Genomics Platform"/>
            <consortium name="The Broad Institute Genome Sequencing Center for Infectious Disease"/>
            <person name="Wu L."/>
            <person name="Ma J."/>
        </authorList>
    </citation>
    <scope>NUCLEOTIDE SEQUENCE [LARGE SCALE GENOMIC DNA]</scope>
    <source>
        <strain evidence="4">KCTC 42087</strain>
    </source>
</reference>
<dbReference type="SUPFAM" id="SSF53474">
    <property type="entry name" value="alpha/beta-Hydrolases"/>
    <property type="match status" value="1"/>
</dbReference>
<dbReference type="Pfam" id="PF00561">
    <property type="entry name" value="Abhydrolase_1"/>
    <property type="match status" value="1"/>
</dbReference>
<accession>A0ABW1A0F4</accession>
<dbReference type="InterPro" id="IPR029058">
    <property type="entry name" value="AB_hydrolase_fold"/>
</dbReference>
<dbReference type="RefSeq" id="WP_378283083.1">
    <property type="nucleotide sequence ID" value="NZ_JBHSON010000022.1"/>
</dbReference>
<dbReference type="Gene3D" id="3.40.50.1820">
    <property type="entry name" value="alpha/beta hydrolase"/>
    <property type="match status" value="1"/>
</dbReference>